<gene>
    <name evidence="2" type="ORF">GIB67_034742</name>
</gene>
<sequence length="373" mass="43880">MRSNHLYDDVWESPKVSSNGGFHGFVAFIGDSTRELSVNFLKNETDWFDVFARWKAWVEIETGSMLKRFGSNGDGDQFCSDDFVLLDASIRIERLEKILITIQWVGVAESVVREIIEGRGSMDDMLVAYASSSMSEIEELWEGLSQLRVGPMDWLILGIWLETHVCLAMECDMSLDQGSYNIAILNCKQGHRKALELLKQEDEKKIGELERQVRCALVQQTANEAMVNQLNQDLAEHKAHIEFLNTRLERVHADVKSKYHMELEDLKDWLLVEQEEKRELIKKLQSAEKELLMFRKKLEEQQRDSTSNRHFETLKQKIMELRNKNEVLKRQLNSEDSKFLSWLTRRRHPKTIATTKMRLTKWWKNMFLRFYKK</sequence>
<keyword evidence="1" id="KW-0175">Coiled coil</keyword>
<evidence type="ECO:0000313" key="2">
    <source>
        <dbReference type="EMBL" id="KAF6155647.1"/>
    </source>
</evidence>
<reference evidence="2 3" key="1">
    <citation type="journal article" date="2020" name="IScience">
        <title>Genome Sequencing of the Endangered Kingdonia uniflora (Circaeasteraceae, Ranunculales) Reveals Potential Mechanisms of Evolutionary Specialization.</title>
        <authorList>
            <person name="Sun Y."/>
            <person name="Deng T."/>
            <person name="Zhang A."/>
            <person name="Moore M.J."/>
            <person name="Landis J.B."/>
            <person name="Lin N."/>
            <person name="Zhang H."/>
            <person name="Zhang X."/>
            <person name="Huang J."/>
            <person name="Zhang X."/>
            <person name="Sun H."/>
            <person name="Wang H."/>
        </authorList>
    </citation>
    <scope>NUCLEOTIDE SEQUENCE [LARGE SCALE GENOMIC DNA]</scope>
    <source>
        <strain evidence="2">TB1705</strain>
        <tissue evidence="2">Leaf</tissue>
    </source>
</reference>
<keyword evidence="3" id="KW-1185">Reference proteome</keyword>
<evidence type="ECO:0000313" key="3">
    <source>
        <dbReference type="Proteomes" id="UP000541444"/>
    </source>
</evidence>
<proteinExistence type="predicted"/>
<dbReference type="AlphaFoldDB" id="A0A7J7MLD2"/>
<feature type="coiled-coil region" evidence="1">
    <location>
        <begin position="192"/>
        <end position="338"/>
    </location>
</feature>
<comment type="caution">
    <text evidence="2">The sequence shown here is derived from an EMBL/GenBank/DDBJ whole genome shotgun (WGS) entry which is preliminary data.</text>
</comment>
<protein>
    <submittedName>
        <fullName evidence="2">Uncharacterized protein</fullName>
    </submittedName>
</protein>
<name>A0A7J7MLD2_9MAGN</name>
<dbReference type="Proteomes" id="UP000541444">
    <property type="component" value="Unassembled WGS sequence"/>
</dbReference>
<dbReference type="OrthoDB" id="1932629at2759"/>
<dbReference type="EMBL" id="JACGCM010001410">
    <property type="protein sequence ID" value="KAF6155647.1"/>
    <property type="molecule type" value="Genomic_DNA"/>
</dbReference>
<organism evidence="2 3">
    <name type="scientific">Kingdonia uniflora</name>
    <dbReference type="NCBI Taxonomy" id="39325"/>
    <lineage>
        <taxon>Eukaryota</taxon>
        <taxon>Viridiplantae</taxon>
        <taxon>Streptophyta</taxon>
        <taxon>Embryophyta</taxon>
        <taxon>Tracheophyta</taxon>
        <taxon>Spermatophyta</taxon>
        <taxon>Magnoliopsida</taxon>
        <taxon>Ranunculales</taxon>
        <taxon>Circaeasteraceae</taxon>
        <taxon>Kingdonia</taxon>
    </lineage>
</organism>
<accession>A0A7J7MLD2</accession>
<evidence type="ECO:0000256" key="1">
    <source>
        <dbReference type="SAM" id="Coils"/>
    </source>
</evidence>